<dbReference type="GO" id="GO:0005524">
    <property type="term" value="F:ATP binding"/>
    <property type="evidence" value="ECO:0007669"/>
    <property type="project" value="UniProtKB-KW"/>
</dbReference>
<evidence type="ECO:0000313" key="5">
    <source>
        <dbReference type="EMBL" id="OEG69188.1"/>
    </source>
</evidence>
<dbReference type="InterPro" id="IPR003850">
    <property type="entry name" value="PurS"/>
</dbReference>
<dbReference type="GO" id="GO:0016874">
    <property type="term" value="F:ligase activity"/>
    <property type="evidence" value="ECO:0007669"/>
    <property type="project" value="UniProtKB-KW"/>
</dbReference>
<protein>
    <recommendedName>
        <fullName evidence="7">Phosphoribosylformylglycinamidine synthase</fullName>
    </recommendedName>
</protein>
<evidence type="ECO:0000256" key="3">
    <source>
        <dbReference type="ARBA" id="ARBA00022755"/>
    </source>
</evidence>
<dbReference type="GO" id="GO:0006164">
    <property type="term" value="P:purine nucleotide biosynthetic process"/>
    <property type="evidence" value="ECO:0007669"/>
    <property type="project" value="UniProtKB-KW"/>
</dbReference>
<accession>A0A1E5IGQ3</accession>
<dbReference type="AlphaFoldDB" id="A0A1E5IGQ3"/>
<name>A0A1E5IGQ3_ENDTX</name>
<reference evidence="5 6" key="1">
    <citation type="submission" date="2015-11" db="EMBL/GenBank/DDBJ databases">
        <title>Evidence for parallel genomic evolution in an endosymbiosis of termite gut flagellates.</title>
        <authorList>
            <person name="Zheng H."/>
        </authorList>
    </citation>
    <scope>NUCLEOTIDE SEQUENCE [LARGE SCALE GENOMIC DNA]</scope>
    <source>
        <strain evidence="5 6">CET450</strain>
    </source>
</reference>
<keyword evidence="6" id="KW-1185">Reference proteome</keyword>
<evidence type="ECO:0000256" key="1">
    <source>
        <dbReference type="ARBA" id="ARBA00022598"/>
    </source>
</evidence>
<dbReference type="EMBL" id="LNVX01000816">
    <property type="protein sequence ID" value="OEG69188.1"/>
    <property type="molecule type" value="Genomic_DNA"/>
</dbReference>
<evidence type="ECO:0000256" key="2">
    <source>
        <dbReference type="ARBA" id="ARBA00022741"/>
    </source>
</evidence>
<dbReference type="Gene3D" id="3.30.1280.10">
    <property type="entry name" value="Phosphoribosylformylglycinamidine synthase subunit PurS"/>
    <property type="match status" value="2"/>
</dbReference>
<gene>
    <name evidence="5" type="ORF">ATZ36_10975</name>
</gene>
<dbReference type="SUPFAM" id="SSF82697">
    <property type="entry name" value="PurS-like"/>
    <property type="match status" value="2"/>
</dbReference>
<keyword evidence="1" id="KW-0436">Ligase</keyword>
<evidence type="ECO:0000256" key="4">
    <source>
        <dbReference type="ARBA" id="ARBA00022840"/>
    </source>
</evidence>
<comment type="caution">
    <text evidence="5">The sequence shown here is derived from an EMBL/GenBank/DDBJ whole genome shotgun (WGS) entry which is preliminary data.</text>
</comment>
<keyword evidence="3" id="KW-0658">Purine biosynthesis</keyword>
<proteinExistence type="predicted"/>
<evidence type="ECO:0008006" key="7">
    <source>
        <dbReference type="Google" id="ProtNLM"/>
    </source>
</evidence>
<sequence>MFEIEICTKKGFKNSHGEHVLSDISGIGIEGITEVEYSPLYVIDGDITSAEAQTIALELLSDKIIETYTCRYGKPRVEESLKTGFSAGIAVSKTAAFADSVISQRSAFFVIEVWYKKGVTDTVSESVIKAVKDLGIEKEIKVKTGHKYYLYGKVSKTVLNYIATKLLANTLVQEYVVQHNEIYN</sequence>
<dbReference type="InterPro" id="IPR036604">
    <property type="entry name" value="PurS-like_sf"/>
</dbReference>
<evidence type="ECO:0000313" key="6">
    <source>
        <dbReference type="Proteomes" id="UP000095237"/>
    </source>
</evidence>
<keyword evidence="4" id="KW-0067">ATP-binding</keyword>
<organism evidence="5 6">
    <name type="scientific">Endomicrobium trichonymphae</name>
    <dbReference type="NCBI Taxonomy" id="1408204"/>
    <lineage>
        <taxon>Bacteria</taxon>
        <taxon>Pseudomonadati</taxon>
        <taxon>Elusimicrobiota</taxon>
        <taxon>Endomicrobiia</taxon>
        <taxon>Endomicrobiales</taxon>
        <taxon>Endomicrobiaceae</taxon>
        <taxon>Candidatus Endomicrobiellum</taxon>
    </lineage>
</organism>
<dbReference type="Pfam" id="PF02700">
    <property type="entry name" value="PurS"/>
    <property type="match status" value="2"/>
</dbReference>
<dbReference type="Proteomes" id="UP000095237">
    <property type="component" value="Unassembled WGS sequence"/>
</dbReference>
<keyword evidence="2" id="KW-0547">Nucleotide-binding</keyword>